<accession>A0A9Q3PG59</accession>
<reference evidence="3" key="1">
    <citation type="submission" date="2021-03" db="EMBL/GenBank/DDBJ databases">
        <title>Draft genome sequence of rust myrtle Austropuccinia psidii MF-1, a brazilian biotype.</title>
        <authorList>
            <person name="Quecine M.C."/>
            <person name="Pachon D.M.R."/>
            <person name="Bonatelli M.L."/>
            <person name="Correr F.H."/>
            <person name="Franceschini L.M."/>
            <person name="Leite T.F."/>
            <person name="Margarido G.R.A."/>
            <person name="Almeida C.A."/>
            <person name="Ferrarezi J.A."/>
            <person name="Labate C.A."/>
        </authorList>
    </citation>
    <scope>NUCLEOTIDE SEQUENCE</scope>
    <source>
        <strain evidence="3">MF-1</strain>
    </source>
</reference>
<dbReference type="AlphaFoldDB" id="A0A9Q3PG59"/>
<feature type="domain" description="Reverse transcriptase Ty1/copia-type" evidence="2">
    <location>
        <begin position="190"/>
        <end position="325"/>
    </location>
</feature>
<dbReference type="InterPro" id="IPR013103">
    <property type="entry name" value="RVT_2"/>
</dbReference>
<feature type="region of interest" description="Disordered" evidence="1">
    <location>
        <begin position="40"/>
        <end position="82"/>
    </location>
</feature>
<dbReference type="EMBL" id="AVOT02069976">
    <property type="protein sequence ID" value="MBW0560748.1"/>
    <property type="molecule type" value="Genomic_DNA"/>
</dbReference>
<keyword evidence="4" id="KW-1185">Reference proteome</keyword>
<name>A0A9Q3PG59_9BASI</name>
<gene>
    <name evidence="3" type="ORF">O181_100463</name>
</gene>
<comment type="caution">
    <text evidence="3">The sequence shown here is derived from an EMBL/GenBank/DDBJ whole genome shotgun (WGS) entry which is preliminary data.</text>
</comment>
<dbReference type="Pfam" id="PF07727">
    <property type="entry name" value="RVT_2"/>
    <property type="match status" value="1"/>
</dbReference>
<evidence type="ECO:0000256" key="1">
    <source>
        <dbReference type="SAM" id="MobiDB-lite"/>
    </source>
</evidence>
<feature type="compositionally biased region" description="Polar residues" evidence="1">
    <location>
        <begin position="46"/>
        <end position="72"/>
    </location>
</feature>
<protein>
    <recommendedName>
        <fullName evidence="2">Reverse transcriptase Ty1/copia-type domain-containing protein</fullName>
    </recommendedName>
</protein>
<evidence type="ECO:0000313" key="4">
    <source>
        <dbReference type="Proteomes" id="UP000765509"/>
    </source>
</evidence>
<evidence type="ECO:0000313" key="3">
    <source>
        <dbReference type="EMBL" id="MBW0560748.1"/>
    </source>
</evidence>
<sequence>MSVKYSHNVVFHKDVFPGHAFFNPVFPISPGVSSSIDIPPPCNVSPVEQSGVSPTPDNVVSSQGSTPVSASPLSPGRHLNEPPASTAVWPGWDIVVQPLHQKAPQDVSSSISSDKILMHKRHRKNPALTNHVVNDINTDITLCMPVEATPVAYALPDVPPKTYQQALVLADSKQWLMEIHLEKQLLEKKNVSEVVSTPPNVHLLNTVWVFKRVFDGDGNLVKHKACLYAQCSSQIPGLQYGDTYAPTRAMATLRLILLVGLTHSWKIHHMDTKTAFLNSTLSEDIYLWTPAGLALSAGKCYCLKKSIYGLKQSPRCGYQELVSFLPSNLEKF</sequence>
<dbReference type="OrthoDB" id="1000646at2759"/>
<dbReference type="Proteomes" id="UP000765509">
    <property type="component" value="Unassembled WGS sequence"/>
</dbReference>
<proteinExistence type="predicted"/>
<organism evidence="3 4">
    <name type="scientific">Austropuccinia psidii MF-1</name>
    <dbReference type="NCBI Taxonomy" id="1389203"/>
    <lineage>
        <taxon>Eukaryota</taxon>
        <taxon>Fungi</taxon>
        <taxon>Dikarya</taxon>
        <taxon>Basidiomycota</taxon>
        <taxon>Pucciniomycotina</taxon>
        <taxon>Pucciniomycetes</taxon>
        <taxon>Pucciniales</taxon>
        <taxon>Sphaerophragmiaceae</taxon>
        <taxon>Austropuccinia</taxon>
    </lineage>
</organism>
<evidence type="ECO:0000259" key="2">
    <source>
        <dbReference type="Pfam" id="PF07727"/>
    </source>
</evidence>